<dbReference type="EMBL" id="JAPXFL010000014">
    <property type="protein sequence ID" value="KAK9497597.1"/>
    <property type="molecule type" value="Genomic_DNA"/>
</dbReference>
<dbReference type="InterPro" id="IPR018795">
    <property type="entry name" value="K2013-like"/>
</dbReference>
<evidence type="ECO:0000256" key="3">
    <source>
        <dbReference type="ARBA" id="ARBA00022729"/>
    </source>
</evidence>
<keyword evidence="9" id="KW-1185">Reference proteome</keyword>
<evidence type="ECO:0000256" key="7">
    <source>
        <dbReference type="SAM" id="Phobius"/>
    </source>
</evidence>
<proteinExistence type="predicted"/>
<evidence type="ECO:0000256" key="2">
    <source>
        <dbReference type="ARBA" id="ARBA00022692"/>
    </source>
</evidence>
<feature type="transmembrane region" description="Helical" evidence="7">
    <location>
        <begin position="581"/>
        <end position="602"/>
    </location>
</feature>
<keyword evidence="2 7" id="KW-0812">Transmembrane</keyword>
<sequence>MGIIDNLKKWKRLIESYLLYRRSYLFILLVILFIFYLCPSFNNVFLKRSPIEIDTTERCLDDHLTPFYAELEEGNANIRHLDFDKIWENPEIKDDSYLPFIGNGHIGLSVLPKSSLFIKYPNSRTLTIPVGWSPLISPISDGRRKEAVVTHYPSGVVSRFQCYSSGLYLSHHIYSHRSRKQILIQELKIANPTSKPISLNLNVQSAIIDKFSNNAEHKIIRLKDRSSDFTHYNLFSTQVNDDSKADENIGICALMKNLPSRVMIEPHRTINVFVPAVIYTEIIKKDTFLNQKSFIEGKCMEIMKNITNLNSVNLKQDHIDAWFKVWSTGLYISKSKAAGALNGDKINATIYYVLSNVLLEPSHQLINNSSSLKAYNSLAEGCYGGYHHTLQARNLWKSLNTFEEVNEIVALWFLTLEKQGCHKLIKTGAIGVSQAMLLSFGGFKFSAHHLEFKIDPKFLHRDYAFRRIHYNEMTYINISVTLQDDNKAQLAVALDKSDRPYYACDGGCNTEPVQLGNTISYFPVKLTDPITSILYITPDRDHIELIKDTLHVHNVVEAPAYDHHVIALHRHGHHLGGLPTIFWASVCFLIIIFHLFLFKLIFNEYCDKQDNVTHRNRYNKL</sequence>
<keyword evidence="3" id="KW-0732">Signal</keyword>
<keyword evidence="4 7" id="KW-1133">Transmembrane helix</keyword>
<dbReference type="PANTHER" id="PTHR31386">
    <property type="entry name" value="UNCHARACTERIZED PROTEIN KIAA2013"/>
    <property type="match status" value="1"/>
</dbReference>
<comment type="subcellular location">
    <subcellularLocation>
        <location evidence="1">Membrane</location>
        <topology evidence="1">Single-pass type I membrane protein</topology>
    </subcellularLocation>
</comment>
<dbReference type="Pfam" id="PF10222">
    <property type="entry name" value="DUF2152"/>
    <property type="match status" value="1"/>
</dbReference>
<keyword evidence="6" id="KW-0325">Glycoprotein</keyword>
<dbReference type="GO" id="GO:0016020">
    <property type="term" value="C:membrane"/>
    <property type="evidence" value="ECO:0007669"/>
    <property type="project" value="UniProtKB-SubCell"/>
</dbReference>
<dbReference type="PANTHER" id="PTHR31386:SF2">
    <property type="entry name" value="SIMILAR TO RIKEN CDNA 2510039O18"/>
    <property type="match status" value="1"/>
</dbReference>
<feature type="transmembrane region" description="Helical" evidence="7">
    <location>
        <begin position="18"/>
        <end position="37"/>
    </location>
</feature>
<gene>
    <name evidence="8" type="ORF">O3M35_004295</name>
</gene>
<evidence type="ECO:0000313" key="8">
    <source>
        <dbReference type="EMBL" id="KAK9497597.1"/>
    </source>
</evidence>
<name>A0AAW1CGZ3_9HEMI</name>
<evidence type="ECO:0000256" key="4">
    <source>
        <dbReference type="ARBA" id="ARBA00022989"/>
    </source>
</evidence>
<protein>
    <submittedName>
        <fullName evidence="8">Uncharacterized protein</fullName>
    </submittedName>
</protein>
<reference evidence="8 9" key="1">
    <citation type="submission" date="2022-12" db="EMBL/GenBank/DDBJ databases">
        <title>Chromosome-level genome assembly of true bugs.</title>
        <authorList>
            <person name="Ma L."/>
            <person name="Li H."/>
        </authorList>
    </citation>
    <scope>NUCLEOTIDE SEQUENCE [LARGE SCALE GENOMIC DNA]</scope>
    <source>
        <strain evidence="8">Lab_2022b</strain>
    </source>
</reference>
<evidence type="ECO:0000256" key="5">
    <source>
        <dbReference type="ARBA" id="ARBA00023136"/>
    </source>
</evidence>
<keyword evidence="5 7" id="KW-0472">Membrane</keyword>
<organism evidence="8 9">
    <name type="scientific">Rhynocoris fuscipes</name>
    <dbReference type="NCBI Taxonomy" id="488301"/>
    <lineage>
        <taxon>Eukaryota</taxon>
        <taxon>Metazoa</taxon>
        <taxon>Ecdysozoa</taxon>
        <taxon>Arthropoda</taxon>
        <taxon>Hexapoda</taxon>
        <taxon>Insecta</taxon>
        <taxon>Pterygota</taxon>
        <taxon>Neoptera</taxon>
        <taxon>Paraneoptera</taxon>
        <taxon>Hemiptera</taxon>
        <taxon>Heteroptera</taxon>
        <taxon>Panheteroptera</taxon>
        <taxon>Cimicomorpha</taxon>
        <taxon>Reduviidae</taxon>
        <taxon>Harpactorinae</taxon>
        <taxon>Harpactorini</taxon>
        <taxon>Rhynocoris</taxon>
    </lineage>
</organism>
<comment type="caution">
    <text evidence="8">The sequence shown here is derived from an EMBL/GenBank/DDBJ whole genome shotgun (WGS) entry which is preliminary data.</text>
</comment>
<accession>A0AAW1CGZ3</accession>
<dbReference type="Proteomes" id="UP001461498">
    <property type="component" value="Unassembled WGS sequence"/>
</dbReference>
<dbReference type="AlphaFoldDB" id="A0AAW1CGZ3"/>
<evidence type="ECO:0000256" key="6">
    <source>
        <dbReference type="ARBA" id="ARBA00023180"/>
    </source>
</evidence>
<evidence type="ECO:0000256" key="1">
    <source>
        <dbReference type="ARBA" id="ARBA00004479"/>
    </source>
</evidence>
<evidence type="ECO:0000313" key="9">
    <source>
        <dbReference type="Proteomes" id="UP001461498"/>
    </source>
</evidence>